<dbReference type="Proteomes" id="UP000305511">
    <property type="component" value="Unassembled WGS sequence"/>
</dbReference>
<organism evidence="1 2">
    <name type="scientific">Enterococcus faecalis</name>
    <name type="common">Streptococcus faecalis</name>
    <dbReference type="NCBI Taxonomy" id="1351"/>
    <lineage>
        <taxon>Bacteria</taxon>
        <taxon>Bacillati</taxon>
        <taxon>Bacillota</taxon>
        <taxon>Bacilli</taxon>
        <taxon>Lactobacillales</taxon>
        <taxon>Enterococcaceae</taxon>
        <taxon>Enterococcus</taxon>
    </lineage>
</organism>
<evidence type="ECO:0000313" key="2">
    <source>
        <dbReference type="Proteomes" id="UP000305511"/>
    </source>
</evidence>
<feature type="non-terminal residue" evidence="1">
    <location>
        <position position="209"/>
    </location>
</feature>
<protein>
    <submittedName>
        <fullName evidence="1">Fic family protein</fullName>
    </submittedName>
</protein>
<comment type="caution">
    <text evidence="1">The sequence shown here is derived from an EMBL/GenBank/DDBJ whole genome shotgun (WGS) entry which is preliminary data.</text>
</comment>
<gene>
    <name evidence="1" type="ORF">EY666_20585</name>
</gene>
<evidence type="ECO:0000313" key="1">
    <source>
        <dbReference type="EMBL" id="TKK52276.1"/>
    </source>
</evidence>
<accession>A0A4U3JVH6</accession>
<dbReference type="EMBL" id="SIYF01000895">
    <property type="protein sequence ID" value="TKK52276.1"/>
    <property type="molecule type" value="Genomic_DNA"/>
</dbReference>
<reference evidence="1 2" key="1">
    <citation type="submission" date="2019-02" db="EMBL/GenBank/DDBJ databases">
        <title>Bacteria dissemination in different level of health care in South Africa: the effectiveness of infections prevention and control.</title>
        <authorList>
            <person name="Shobo C."/>
            <person name="Amoako D.G."/>
            <person name="Allam M."/>
            <person name="Ismail A."/>
            <person name="Bester L.A."/>
            <person name="Essack S.Y."/>
        </authorList>
    </citation>
    <scope>NUCLEOTIDE SEQUENCE [LARGE SCALE GENOMIC DNA]</scope>
    <source>
        <strain evidence="1 2">2SIL2</strain>
    </source>
</reference>
<dbReference type="InterPro" id="IPR036597">
    <property type="entry name" value="Fido-like_dom_sf"/>
</dbReference>
<sequence>MTYKLLKVDFYKNRDSFEKKYQERLNFDSTLQTKLFIHPFDKEERKTKETYELFYVPLLQHSEFQEKIMKNSQEIIRKIHKLPKIVQKNIFFYQLIEEIQSTNEIEGVKSSRKDISKVLHKLNANSTERFQGIVNMYKGIVTDKMLKIETLGQFREIYDELFKADIQEEDYPDGLLFRKSVVYISDKDKVVHQGSSNEESIIADLEKLI</sequence>
<name>A0A4U3JVH6_ENTFL</name>
<dbReference type="AlphaFoldDB" id="A0A4U3JVH6"/>
<dbReference type="Gene3D" id="1.10.3290.10">
    <property type="entry name" value="Fido-like domain"/>
    <property type="match status" value="1"/>
</dbReference>
<proteinExistence type="predicted"/>